<dbReference type="CDD" id="cd20296">
    <property type="entry name" value="cupin_PpnP-like"/>
    <property type="match status" value="1"/>
</dbReference>
<protein>
    <recommendedName>
        <fullName evidence="3">Pyrimidine/purine nucleoside phosphorylase</fullName>
        <ecNumber evidence="3">2.4.2.1</ecNumber>
        <ecNumber evidence="3">2.4.2.2</ecNumber>
    </recommendedName>
    <alternativeName>
        <fullName evidence="3">Adenosine phosphorylase</fullName>
    </alternativeName>
    <alternativeName>
        <fullName evidence="3">Cytidine phosphorylase</fullName>
    </alternativeName>
    <alternativeName>
        <fullName evidence="3">Guanosine phosphorylase</fullName>
    </alternativeName>
    <alternativeName>
        <fullName evidence="3">Inosine phosphorylase</fullName>
    </alternativeName>
    <alternativeName>
        <fullName evidence="3">Thymidine phosphorylase</fullName>
    </alternativeName>
    <alternativeName>
        <fullName evidence="3">Uridine phosphorylase</fullName>
    </alternativeName>
    <alternativeName>
        <fullName evidence="3">Xanthosine phosphorylase</fullName>
    </alternativeName>
</protein>
<comment type="catalytic activity">
    <reaction evidence="3">
        <text>xanthosine + phosphate = alpha-D-ribose 1-phosphate + xanthine</text>
        <dbReference type="Rhea" id="RHEA:27638"/>
        <dbReference type="ChEBI" id="CHEBI:17712"/>
        <dbReference type="ChEBI" id="CHEBI:18107"/>
        <dbReference type="ChEBI" id="CHEBI:43474"/>
        <dbReference type="ChEBI" id="CHEBI:57720"/>
        <dbReference type="EC" id="2.4.2.1"/>
    </reaction>
</comment>
<dbReference type="RefSeq" id="WP_073339519.1">
    <property type="nucleotide sequence ID" value="NZ_FQXM01000021.1"/>
</dbReference>
<dbReference type="InterPro" id="IPR014710">
    <property type="entry name" value="RmlC-like_jellyroll"/>
</dbReference>
<evidence type="ECO:0000256" key="2">
    <source>
        <dbReference type="ARBA" id="ARBA00022679"/>
    </source>
</evidence>
<keyword evidence="5" id="KW-1185">Reference proteome</keyword>
<dbReference type="STRING" id="1121316.SAMN02745207_03184"/>
<dbReference type="PANTHER" id="PTHR36540">
    <property type="entry name" value="PYRIMIDINE/PURINE NUCLEOSIDE PHOSPHORYLASE"/>
    <property type="match status" value="1"/>
</dbReference>
<dbReference type="EC" id="2.4.2.1" evidence="3"/>
<dbReference type="HAMAP" id="MF_01537">
    <property type="entry name" value="Nucleos_phosphorylase_PpnP"/>
    <property type="match status" value="1"/>
</dbReference>
<comment type="catalytic activity">
    <reaction evidence="3">
        <text>inosine + phosphate = alpha-D-ribose 1-phosphate + hypoxanthine</text>
        <dbReference type="Rhea" id="RHEA:27646"/>
        <dbReference type="ChEBI" id="CHEBI:17368"/>
        <dbReference type="ChEBI" id="CHEBI:17596"/>
        <dbReference type="ChEBI" id="CHEBI:43474"/>
        <dbReference type="ChEBI" id="CHEBI:57720"/>
        <dbReference type="EC" id="2.4.2.1"/>
    </reaction>
</comment>
<dbReference type="EMBL" id="FQXM01000021">
    <property type="protein sequence ID" value="SHH92094.1"/>
    <property type="molecule type" value="Genomic_DNA"/>
</dbReference>
<comment type="catalytic activity">
    <reaction evidence="3">
        <text>guanosine + phosphate = alpha-D-ribose 1-phosphate + guanine</text>
        <dbReference type="Rhea" id="RHEA:13233"/>
        <dbReference type="ChEBI" id="CHEBI:16235"/>
        <dbReference type="ChEBI" id="CHEBI:16750"/>
        <dbReference type="ChEBI" id="CHEBI:43474"/>
        <dbReference type="ChEBI" id="CHEBI:57720"/>
        <dbReference type="EC" id="2.4.2.1"/>
    </reaction>
</comment>
<dbReference type="SUPFAM" id="SSF51182">
    <property type="entry name" value="RmlC-like cupins"/>
    <property type="match status" value="1"/>
</dbReference>
<sequence>MGNFENVSIVKKANIYFEGKVTSRVVLFHNGEKKTLGIMLPGEYEFGTELKELMEITAGNLDVKLPGNDEWVNFTGGSEFEVPANSSFKLIVKETTDYCCSYIKE</sequence>
<dbReference type="GO" id="GO:0004731">
    <property type="term" value="F:purine-nucleoside phosphorylase activity"/>
    <property type="evidence" value="ECO:0007669"/>
    <property type="project" value="UniProtKB-UniRule"/>
</dbReference>
<proteinExistence type="inferred from homology"/>
<organism evidence="4 5">
    <name type="scientific">Clostridium grantii DSM 8605</name>
    <dbReference type="NCBI Taxonomy" id="1121316"/>
    <lineage>
        <taxon>Bacteria</taxon>
        <taxon>Bacillati</taxon>
        <taxon>Bacillota</taxon>
        <taxon>Clostridia</taxon>
        <taxon>Eubacteriales</taxon>
        <taxon>Clostridiaceae</taxon>
        <taxon>Clostridium</taxon>
    </lineage>
</organism>
<comment type="similarity">
    <text evidence="3">Belongs to the nucleoside phosphorylase PpnP family.</text>
</comment>
<dbReference type="GO" id="GO:0005829">
    <property type="term" value="C:cytosol"/>
    <property type="evidence" value="ECO:0007669"/>
    <property type="project" value="TreeGrafter"/>
</dbReference>
<name>A0A1M5WY44_9CLOT</name>
<dbReference type="AlphaFoldDB" id="A0A1M5WY44"/>
<evidence type="ECO:0000256" key="1">
    <source>
        <dbReference type="ARBA" id="ARBA00022676"/>
    </source>
</evidence>
<dbReference type="InterPro" id="IPR011051">
    <property type="entry name" value="RmlC_Cupin_sf"/>
</dbReference>
<evidence type="ECO:0000256" key="3">
    <source>
        <dbReference type="HAMAP-Rule" id="MF_01537"/>
    </source>
</evidence>
<evidence type="ECO:0000313" key="5">
    <source>
        <dbReference type="Proteomes" id="UP000184447"/>
    </source>
</evidence>
<comment type="function">
    <text evidence="3">Catalyzes the phosphorolysis of diverse nucleosides, yielding D-ribose 1-phosphate and the respective free bases. Can use uridine, adenosine, guanosine, cytidine, thymidine, inosine and xanthosine as substrates. Also catalyzes the reverse reactions.</text>
</comment>
<comment type="catalytic activity">
    <reaction evidence="3">
        <text>cytidine + phosphate = cytosine + alpha-D-ribose 1-phosphate</text>
        <dbReference type="Rhea" id="RHEA:52540"/>
        <dbReference type="ChEBI" id="CHEBI:16040"/>
        <dbReference type="ChEBI" id="CHEBI:17562"/>
        <dbReference type="ChEBI" id="CHEBI:43474"/>
        <dbReference type="ChEBI" id="CHEBI:57720"/>
        <dbReference type="EC" id="2.4.2.2"/>
    </reaction>
</comment>
<dbReference type="GO" id="GO:0004850">
    <property type="term" value="F:uridine phosphorylase activity"/>
    <property type="evidence" value="ECO:0007669"/>
    <property type="project" value="RHEA"/>
</dbReference>
<evidence type="ECO:0000313" key="4">
    <source>
        <dbReference type="EMBL" id="SHH92094.1"/>
    </source>
</evidence>
<gene>
    <name evidence="3" type="primary">ppnP</name>
    <name evidence="4" type="ORF">SAMN02745207_03184</name>
</gene>
<comment type="catalytic activity">
    <reaction evidence="3">
        <text>adenosine + phosphate = alpha-D-ribose 1-phosphate + adenine</text>
        <dbReference type="Rhea" id="RHEA:27642"/>
        <dbReference type="ChEBI" id="CHEBI:16335"/>
        <dbReference type="ChEBI" id="CHEBI:16708"/>
        <dbReference type="ChEBI" id="CHEBI:43474"/>
        <dbReference type="ChEBI" id="CHEBI:57720"/>
        <dbReference type="EC" id="2.4.2.1"/>
    </reaction>
</comment>
<dbReference type="Gene3D" id="2.60.120.10">
    <property type="entry name" value="Jelly Rolls"/>
    <property type="match status" value="1"/>
</dbReference>
<dbReference type="Proteomes" id="UP000184447">
    <property type="component" value="Unassembled WGS sequence"/>
</dbReference>
<dbReference type="Pfam" id="PF06865">
    <property type="entry name" value="Ppnp"/>
    <property type="match status" value="1"/>
</dbReference>
<dbReference type="FunFam" id="2.60.120.10:FF:000016">
    <property type="entry name" value="Pyrimidine/purine nucleoside phosphorylase"/>
    <property type="match status" value="1"/>
</dbReference>
<keyword evidence="1 3" id="KW-0328">Glycosyltransferase</keyword>
<dbReference type="InterPro" id="IPR009664">
    <property type="entry name" value="Ppnp"/>
</dbReference>
<reference evidence="4 5" key="1">
    <citation type="submission" date="2016-11" db="EMBL/GenBank/DDBJ databases">
        <authorList>
            <person name="Jaros S."/>
            <person name="Januszkiewicz K."/>
            <person name="Wedrychowicz H."/>
        </authorList>
    </citation>
    <scope>NUCLEOTIDE SEQUENCE [LARGE SCALE GENOMIC DNA]</scope>
    <source>
        <strain evidence="4 5">DSM 8605</strain>
    </source>
</reference>
<keyword evidence="2 3" id="KW-0808">Transferase</keyword>
<comment type="catalytic activity">
    <reaction evidence="3">
        <text>thymidine + phosphate = 2-deoxy-alpha-D-ribose 1-phosphate + thymine</text>
        <dbReference type="Rhea" id="RHEA:16037"/>
        <dbReference type="ChEBI" id="CHEBI:17748"/>
        <dbReference type="ChEBI" id="CHEBI:17821"/>
        <dbReference type="ChEBI" id="CHEBI:43474"/>
        <dbReference type="ChEBI" id="CHEBI:57259"/>
        <dbReference type="EC" id="2.4.2.2"/>
    </reaction>
</comment>
<dbReference type="EC" id="2.4.2.2" evidence="3"/>
<comment type="catalytic activity">
    <reaction evidence="3">
        <text>a purine D-ribonucleoside + phosphate = a purine nucleobase + alpha-D-ribose 1-phosphate</text>
        <dbReference type="Rhea" id="RHEA:19805"/>
        <dbReference type="ChEBI" id="CHEBI:26386"/>
        <dbReference type="ChEBI" id="CHEBI:43474"/>
        <dbReference type="ChEBI" id="CHEBI:57720"/>
        <dbReference type="ChEBI" id="CHEBI:142355"/>
        <dbReference type="EC" id="2.4.2.1"/>
    </reaction>
</comment>
<dbReference type="GO" id="GO:0047975">
    <property type="term" value="F:guanosine phosphorylase activity"/>
    <property type="evidence" value="ECO:0007669"/>
    <property type="project" value="RHEA"/>
</dbReference>
<dbReference type="PANTHER" id="PTHR36540:SF1">
    <property type="entry name" value="PYRIMIDINE_PURINE NUCLEOSIDE PHOSPHORYLASE"/>
    <property type="match status" value="1"/>
</dbReference>
<dbReference type="OrthoDB" id="9793848at2"/>
<comment type="catalytic activity">
    <reaction evidence="3">
        <text>uridine + phosphate = alpha-D-ribose 1-phosphate + uracil</text>
        <dbReference type="Rhea" id="RHEA:24388"/>
        <dbReference type="ChEBI" id="CHEBI:16704"/>
        <dbReference type="ChEBI" id="CHEBI:17568"/>
        <dbReference type="ChEBI" id="CHEBI:43474"/>
        <dbReference type="ChEBI" id="CHEBI:57720"/>
        <dbReference type="EC" id="2.4.2.2"/>
    </reaction>
</comment>
<accession>A0A1M5WY44</accession>
<dbReference type="GO" id="GO:0009032">
    <property type="term" value="F:thymidine phosphorylase activity"/>
    <property type="evidence" value="ECO:0007669"/>
    <property type="project" value="RHEA"/>
</dbReference>